<accession>A0A437MFW9</accession>
<comment type="caution">
    <text evidence="1">The sequence shown here is derived from an EMBL/GenBank/DDBJ whole genome shotgun (WGS) entry which is preliminary data.</text>
</comment>
<dbReference type="Proteomes" id="UP000282759">
    <property type="component" value="Unassembled WGS sequence"/>
</dbReference>
<dbReference type="OrthoDB" id="797086at2"/>
<keyword evidence="2" id="KW-1185">Reference proteome</keyword>
<gene>
    <name evidence="1" type="ORF">EOD41_20105</name>
</gene>
<protein>
    <submittedName>
        <fullName evidence="1">Uncharacterized protein</fullName>
    </submittedName>
</protein>
<evidence type="ECO:0000313" key="1">
    <source>
        <dbReference type="EMBL" id="RVT96534.1"/>
    </source>
</evidence>
<proteinExistence type="predicted"/>
<evidence type="ECO:0000313" key="2">
    <source>
        <dbReference type="Proteomes" id="UP000282759"/>
    </source>
</evidence>
<dbReference type="RefSeq" id="WP_127708500.1">
    <property type="nucleotide sequence ID" value="NZ_SACK01000015.1"/>
</dbReference>
<sequence length="105" mass="11735">MNADDAAFIEEFKPLHVPHEYEPSLSWQDKVIFTLADMNNGTAEEVAAHLQTLEAGADAAEVKKQTDDILTHLYDKGLIKAVEDEGRLRYNLSKIQDPHTGKTDV</sequence>
<organism evidence="1 2">
    <name type="scientific">Mucilaginibacter limnophilus</name>
    <dbReference type="NCBI Taxonomy" id="1932778"/>
    <lineage>
        <taxon>Bacteria</taxon>
        <taxon>Pseudomonadati</taxon>
        <taxon>Bacteroidota</taxon>
        <taxon>Sphingobacteriia</taxon>
        <taxon>Sphingobacteriales</taxon>
        <taxon>Sphingobacteriaceae</taxon>
        <taxon>Mucilaginibacter</taxon>
    </lineage>
</organism>
<reference evidence="1 2" key="1">
    <citation type="submission" date="2019-01" db="EMBL/GenBank/DDBJ databases">
        <authorList>
            <person name="Chen W.-M."/>
        </authorList>
    </citation>
    <scope>NUCLEOTIDE SEQUENCE [LARGE SCALE GENOMIC DNA]</scope>
    <source>
        <strain evidence="1 2">YBJ-36</strain>
    </source>
</reference>
<dbReference type="EMBL" id="SACK01000015">
    <property type="protein sequence ID" value="RVT96534.1"/>
    <property type="molecule type" value="Genomic_DNA"/>
</dbReference>
<name>A0A437MFW9_9SPHI</name>
<dbReference type="AlphaFoldDB" id="A0A437MFW9"/>